<proteinExistence type="predicted"/>
<dbReference type="AlphaFoldDB" id="A0A229USW0"/>
<dbReference type="Proteomes" id="UP000215509">
    <property type="component" value="Unassembled WGS sequence"/>
</dbReference>
<evidence type="ECO:0000313" key="3">
    <source>
        <dbReference type="EMBL" id="OXM86518.1"/>
    </source>
</evidence>
<dbReference type="GO" id="GO:0016757">
    <property type="term" value="F:glycosyltransferase activity"/>
    <property type="evidence" value="ECO:0007669"/>
    <property type="project" value="InterPro"/>
</dbReference>
<comment type="caution">
    <text evidence="3">The sequence shown here is derived from an EMBL/GenBank/DDBJ whole genome shotgun (WGS) entry which is preliminary data.</text>
</comment>
<dbReference type="CDD" id="cd00761">
    <property type="entry name" value="Glyco_tranf_GTA_type"/>
    <property type="match status" value="1"/>
</dbReference>
<dbReference type="InterPro" id="IPR029044">
    <property type="entry name" value="Nucleotide-diphossugar_trans"/>
</dbReference>
<dbReference type="Pfam" id="PF00534">
    <property type="entry name" value="Glycos_transf_1"/>
    <property type="match status" value="1"/>
</dbReference>
<dbReference type="Gene3D" id="3.40.50.2000">
    <property type="entry name" value="Glycogen Phosphorylase B"/>
    <property type="match status" value="2"/>
</dbReference>
<dbReference type="Gene3D" id="3.90.550.10">
    <property type="entry name" value="Spore Coat Polysaccharide Biosynthesis Protein SpsA, Chain A"/>
    <property type="match status" value="1"/>
</dbReference>
<protein>
    <recommendedName>
        <fullName evidence="5">Glycosyltransferase</fullName>
    </recommendedName>
</protein>
<reference evidence="3 4" key="1">
    <citation type="submission" date="2017-07" db="EMBL/GenBank/DDBJ databases">
        <title>Genome sequencing and assembly of Paenibacillus rigui.</title>
        <authorList>
            <person name="Mayilraj S."/>
        </authorList>
    </citation>
    <scope>NUCLEOTIDE SEQUENCE [LARGE SCALE GENOMIC DNA]</scope>
    <source>
        <strain evidence="3 4">JCM 16352</strain>
    </source>
</reference>
<dbReference type="InterPro" id="IPR050834">
    <property type="entry name" value="Glycosyltransf_2"/>
</dbReference>
<dbReference type="InterPro" id="IPR001296">
    <property type="entry name" value="Glyco_trans_1"/>
</dbReference>
<dbReference type="OrthoDB" id="396512at2"/>
<evidence type="ECO:0000313" key="4">
    <source>
        <dbReference type="Proteomes" id="UP000215509"/>
    </source>
</evidence>
<dbReference type="EMBL" id="NMQW01000014">
    <property type="protein sequence ID" value="OXM86518.1"/>
    <property type="molecule type" value="Genomic_DNA"/>
</dbReference>
<evidence type="ECO:0000259" key="2">
    <source>
        <dbReference type="Pfam" id="PF00535"/>
    </source>
</evidence>
<dbReference type="PANTHER" id="PTHR43685">
    <property type="entry name" value="GLYCOSYLTRANSFERASE"/>
    <property type="match status" value="1"/>
</dbReference>
<dbReference type="SUPFAM" id="SSF53756">
    <property type="entry name" value="UDP-Glycosyltransferase/glycogen phosphorylase"/>
    <property type="match status" value="1"/>
</dbReference>
<organism evidence="3 4">
    <name type="scientific">Paenibacillus rigui</name>
    <dbReference type="NCBI Taxonomy" id="554312"/>
    <lineage>
        <taxon>Bacteria</taxon>
        <taxon>Bacillati</taxon>
        <taxon>Bacillota</taxon>
        <taxon>Bacilli</taxon>
        <taxon>Bacillales</taxon>
        <taxon>Paenibacillaceae</taxon>
        <taxon>Paenibacillus</taxon>
    </lineage>
</organism>
<accession>A0A229USW0</accession>
<feature type="domain" description="Glycosyl transferase family 1" evidence="1">
    <location>
        <begin position="485"/>
        <end position="636"/>
    </location>
</feature>
<feature type="domain" description="Glycosyltransferase 2-like" evidence="2">
    <location>
        <begin position="11"/>
        <end position="138"/>
    </location>
</feature>
<gene>
    <name evidence="3" type="ORF">CF651_10125</name>
</gene>
<sequence>MEECMVPLVGIVIPCYNYGKYLEEAVNSVLISTYENFEIVIVDDGSTDPYTLKTLEKIVKINKIRVVTRTNGGLSAARNTGISSTNAKYILTLDADDKIDETFIEKAVWILENKPDYSYIFSLVQLFGEVSKMWRTFEAPLQYLKFRNVVPATIVMRKQCWEQVGGYDESMRDGYEDWEFILRLGKANFSGYHINEPLFYYRKHKGSMLEGSKKKNKILKNTIRKKHKDIYRFITIQFIVFLFLELQRRKMIYSSLVKRSLYEVSPFFIKECIKKVIFKDKNKIFKMDLQIKKVTPPSSISISITRKTILILLPWLHVGGVETVFYQIVKSLYNKYDFIIATTKSSEGHPWVNLFQPFVKRIYHLDSFLKTNNDRYLFLKTLIESYDVSAIHISNSQFGYNILPFIKRDFPNINIFDTLHMEEPWSKWDYFDFSVHYSEYIGKTVVLTESQAQTLVEKCPQKKGKIVKISNGFEISIGNRYQKNNVFTVVFIARLAKQKQPLIFLKIAKRFKSKFKDVPIQFHMYGDGELRRKVGFYINLWGLRSVVKLFPFTNQVQKVLTESHVLLMPSMREGLPMIGLEAMNSGTVVVASNVAGWNDLIIHEETGILCNNMEDYVIQLDHLMRNTELYDRIIGKAMISLENEFSLDRMIGQYSHLYSSLGER</sequence>
<dbReference type="CDD" id="cd03801">
    <property type="entry name" value="GT4_PimA-like"/>
    <property type="match status" value="1"/>
</dbReference>
<dbReference type="Pfam" id="PF00535">
    <property type="entry name" value="Glycos_transf_2"/>
    <property type="match status" value="1"/>
</dbReference>
<dbReference type="InterPro" id="IPR001173">
    <property type="entry name" value="Glyco_trans_2-like"/>
</dbReference>
<dbReference type="SUPFAM" id="SSF53448">
    <property type="entry name" value="Nucleotide-diphospho-sugar transferases"/>
    <property type="match status" value="1"/>
</dbReference>
<keyword evidence="4" id="KW-1185">Reference proteome</keyword>
<evidence type="ECO:0008006" key="5">
    <source>
        <dbReference type="Google" id="ProtNLM"/>
    </source>
</evidence>
<evidence type="ECO:0000259" key="1">
    <source>
        <dbReference type="Pfam" id="PF00534"/>
    </source>
</evidence>
<name>A0A229USW0_9BACL</name>
<dbReference type="PANTHER" id="PTHR43685:SF2">
    <property type="entry name" value="GLYCOSYLTRANSFERASE 2-LIKE DOMAIN-CONTAINING PROTEIN"/>
    <property type="match status" value="1"/>
</dbReference>